<gene>
    <name evidence="3" type="ORF">DPM19_09280</name>
</gene>
<dbReference type="Pfam" id="PF00069">
    <property type="entry name" value="Pkinase"/>
    <property type="match status" value="1"/>
</dbReference>
<dbReference type="Gene3D" id="1.10.510.10">
    <property type="entry name" value="Transferase(Phosphotransferase) domain 1"/>
    <property type="match status" value="1"/>
</dbReference>
<name>A0A365HA92_9ACTN</name>
<keyword evidence="3" id="KW-0808">Transferase</keyword>
<dbReference type="PROSITE" id="PS00108">
    <property type="entry name" value="PROTEIN_KINASE_ST"/>
    <property type="match status" value="1"/>
</dbReference>
<evidence type="ECO:0000259" key="2">
    <source>
        <dbReference type="PROSITE" id="PS50011"/>
    </source>
</evidence>
<dbReference type="PANTHER" id="PTHR44167">
    <property type="entry name" value="OVARIAN-SPECIFIC SERINE/THREONINE-PROTEIN KINASE LOK-RELATED"/>
    <property type="match status" value="1"/>
</dbReference>
<evidence type="ECO:0000313" key="3">
    <source>
        <dbReference type="EMBL" id="RAY15932.1"/>
    </source>
</evidence>
<dbReference type="InterPro" id="IPR011009">
    <property type="entry name" value="Kinase-like_dom_sf"/>
</dbReference>
<dbReference type="GO" id="GO:0005524">
    <property type="term" value="F:ATP binding"/>
    <property type="evidence" value="ECO:0007669"/>
    <property type="project" value="InterPro"/>
</dbReference>
<evidence type="ECO:0000313" key="4">
    <source>
        <dbReference type="Proteomes" id="UP000251891"/>
    </source>
</evidence>
<dbReference type="PROSITE" id="PS50011">
    <property type="entry name" value="PROTEIN_KINASE_DOM"/>
    <property type="match status" value="1"/>
</dbReference>
<dbReference type="OrthoDB" id="9788659at2"/>
<dbReference type="GO" id="GO:0004674">
    <property type="term" value="F:protein serine/threonine kinase activity"/>
    <property type="evidence" value="ECO:0007669"/>
    <property type="project" value="UniProtKB-KW"/>
</dbReference>
<proteinExistence type="predicted"/>
<comment type="caution">
    <text evidence="3">The sequence shown here is derived from an EMBL/GenBank/DDBJ whole genome shotgun (WGS) entry which is preliminary data.</text>
</comment>
<dbReference type="InterPro" id="IPR008271">
    <property type="entry name" value="Ser/Thr_kinase_AS"/>
</dbReference>
<dbReference type="AlphaFoldDB" id="A0A365HA92"/>
<dbReference type="RefSeq" id="WP_111864816.1">
    <property type="nucleotide sequence ID" value="NZ_QLYX01000003.1"/>
</dbReference>
<accession>A0A365HA92</accession>
<feature type="domain" description="Protein kinase" evidence="2">
    <location>
        <begin position="1"/>
        <end position="294"/>
    </location>
</feature>
<dbReference type="SMART" id="SM00220">
    <property type="entry name" value="S_TKc"/>
    <property type="match status" value="1"/>
</dbReference>
<dbReference type="SUPFAM" id="SSF56112">
    <property type="entry name" value="Protein kinase-like (PK-like)"/>
    <property type="match status" value="1"/>
</dbReference>
<dbReference type="InterPro" id="IPR000719">
    <property type="entry name" value="Prot_kinase_dom"/>
</dbReference>
<keyword evidence="3" id="KW-0723">Serine/threonine-protein kinase</keyword>
<sequence>MKRGDVIQGYRIVTEPTNEGGGKCVWAFAERAGGEFFIKRFLEPKRPREGSGGSATSRRLRLEECAEFEQRHRTIMERLRPDADGAGNLVLAADFFHAGSTYYKVTERVDTTSLVSPHSLDTRRKVVLLRTLALSLRLLHGIGVVHGDLKPANVLVQQKAANAFYTAKLIDFDDSYLSGSPPDPGIIAGDSFFGAPEWLAYLRGDETADPGRLTTKADMFSLGLMAHQYLTGSVPRHDGEFGSPAEAANAGAWLSVDERLTPAMQSLLLAMVSPEPEARPDADDFLAALRDPDVCLLGRGGEELPHPPQAGKADGPFPGRASRVRINVEGR</sequence>
<keyword evidence="3" id="KW-0418">Kinase</keyword>
<organism evidence="3 4">
    <name type="scientific">Actinomadura craniellae</name>
    <dbReference type="NCBI Taxonomy" id="2231787"/>
    <lineage>
        <taxon>Bacteria</taxon>
        <taxon>Bacillati</taxon>
        <taxon>Actinomycetota</taxon>
        <taxon>Actinomycetes</taxon>
        <taxon>Streptosporangiales</taxon>
        <taxon>Thermomonosporaceae</taxon>
        <taxon>Actinomadura</taxon>
    </lineage>
</organism>
<protein>
    <submittedName>
        <fullName evidence="3">Serine/threonine protein kinase</fullName>
    </submittedName>
</protein>
<dbReference type="GO" id="GO:0005737">
    <property type="term" value="C:cytoplasm"/>
    <property type="evidence" value="ECO:0007669"/>
    <property type="project" value="TreeGrafter"/>
</dbReference>
<dbReference type="Proteomes" id="UP000251891">
    <property type="component" value="Unassembled WGS sequence"/>
</dbReference>
<evidence type="ECO:0000256" key="1">
    <source>
        <dbReference type="SAM" id="MobiDB-lite"/>
    </source>
</evidence>
<reference evidence="3 4" key="1">
    <citation type="submission" date="2018-06" db="EMBL/GenBank/DDBJ databases">
        <title>Actinomadura craniellae sp. nov. isolated from marine sponge Craniella sp.</title>
        <authorList>
            <person name="Li L."/>
            <person name="Xu Q.H."/>
            <person name="Lin H.W."/>
            <person name="Lu Y.H."/>
        </authorList>
    </citation>
    <scope>NUCLEOTIDE SEQUENCE [LARGE SCALE GENOMIC DNA]</scope>
    <source>
        <strain evidence="3 4">LHW63021</strain>
    </source>
</reference>
<dbReference type="PANTHER" id="PTHR44167:SF18">
    <property type="entry name" value="PROTEIN KINASE DOMAIN-CONTAINING PROTEIN"/>
    <property type="match status" value="1"/>
</dbReference>
<dbReference type="EMBL" id="QLYX01000003">
    <property type="protein sequence ID" value="RAY15932.1"/>
    <property type="molecule type" value="Genomic_DNA"/>
</dbReference>
<feature type="region of interest" description="Disordered" evidence="1">
    <location>
        <begin position="298"/>
        <end position="321"/>
    </location>
</feature>
<keyword evidence="4" id="KW-1185">Reference proteome</keyword>